<feature type="transmembrane region" description="Helical" evidence="1">
    <location>
        <begin position="15"/>
        <end position="38"/>
    </location>
</feature>
<dbReference type="EMBL" id="CP003108">
    <property type="protein sequence ID" value="AET70629.1"/>
    <property type="molecule type" value="Genomic_DNA"/>
</dbReference>
<dbReference type="Proteomes" id="UP000006346">
    <property type="component" value="Chromosome"/>
</dbReference>
<gene>
    <name evidence="2" type="ordered locus">Desor_5246</name>
</gene>
<keyword evidence="3" id="KW-1185">Reference proteome</keyword>
<reference evidence="3" key="1">
    <citation type="submission" date="2011-11" db="EMBL/GenBank/DDBJ databases">
        <title>Complete sequence of Desulfosporosinus orientis DSM 765.</title>
        <authorList>
            <person name="Lucas S."/>
            <person name="Han J."/>
            <person name="Lapidus A."/>
            <person name="Cheng J.-F."/>
            <person name="Goodwin L."/>
            <person name="Pitluck S."/>
            <person name="Peters L."/>
            <person name="Ovchinnikova G."/>
            <person name="Teshima H."/>
            <person name="Detter J.C."/>
            <person name="Han C."/>
            <person name="Tapia R."/>
            <person name="Land M."/>
            <person name="Hauser L."/>
            <person name="Kyrpides N."/>
            <person name="Ivanova N."/>
            <person name="Pagani I."/>
            <person name="Pester M."/>
            <person name="Spring S."/>
            <person name="Ollivier B."/>
            <person name="Rattei T."/>
            <person name="Klenk H.-P."/>
            <person name="Wagner M."/>
            <person name="Loy A."/>
            <person name="Woyke T."/>
        </authorList>
    </citation>
    <scope>NUCLEOTIDE SEQUENCE [LARGE SCALE GENOMIC DNA]</scope>
    <source>
        <strain evidence="3">ATCC 19365 / DSM 765 / NCIMB 8382 / VKM B-1628</strain>
    </source>
</reference>
<evidence type="ECO:0000313" key="2">
    <source>
        <dbReference type="EMBL" id="AET70629.1"/>
    </source>
</evidence>
<evidence type="ECO:0000256" key="1">
    <source>
        <dbReference type="SAM" id="Phobius"/>
    </source>
</evidence>
<proteinExistence type="predicted"/>
<dbReference type="KEGG" id="dor:Desor_5246"/>
<sequence>MGKAKPSADDLRRQIGYTIVTFLSVFLFIPVLWFIHLFSGNQSLFIRWGWCSAFLVIFNGVFYYWKYPVNWLRNLLALVGIDFLILLFEYFWLIQGMS</sequence>
<protein>
    <submittedName>
        <fullName evidence="2">Uncharacterized protein</fullName>
    </submittedName>
</protein>
<feature type="transmembrane region" description="Helical" evidence="1">
    <location>
        <begin position="45"/>
        <end position="65"/>
    </location>
</feature>
<dbReference type="RefSeq" id="WP_014187433.1">
    <property type="nucleotide sequence ID" value="NC_016584.1"/>
</dbReference>
<organism evidence="2 3">
    <name type="scientific">Desulfosporosinus orientis (strain ATCC 19365 / DSM 765 / NCIMB 8382 / VKM B-1628 / Singapore I)</name>
    <name type="common">Desulfotomaculum orientis</name>
    <dbReference type="NCBI Taxonomy" id="768706"/>
    <lineage>
        <taxon>Bacteria</taxon>
        <taxon>Bacillati</taxon>
        <taxon>Bacillota</taxon>
        <taxon>Clostridia</taxon>
        <taxon>Eubacteriales</taxon>
        <taxon>Desulfitobacteriaceae</taxon>
        <taxon>Desulfosporosinus</taxon>
    </lineage>
</organism>
<feature type="transmembrane region" description="Helical" evidence="1">
    <location>
        <begin position="71"/>
        <end position="93"/>
    </location>
</feature>
<keyword evidence="1" id="KW-0812">Transmembrane</keyword>
<keyword evidence="1" id="KW-0472">Membrane</keyword>
<dbReference type="HOGENOM" id="CLU_2329183_0_0_9"/>
<dbReference type="OrthoDB" id="1798611at2"/>
<evidence type="ECO:0000313" key="3">
    <source>
        <dbReference type="Proteomes" id="UP000006346"/>
    </source>
</evidence>
<dbReference type="PATRIC" id="fig|768706.3.peg.5344"/>
<dbReference type="AlphaFoldDB" id="G7W9R3"/>
<keyword evidence="1" id="KW-1133">Transmembrane helix</keyword>
<reference evidence="2 3" key="2">
    <citation type="journal article" date="2012" name="J. Bacteriol.">
        <title>Complete genome sequences of Desulfosporosinus orientis DSM765T, Desulfosporosinus youngiae DSM17734T, Desulfosporosinus meridiei DSM13257T, and Desulfosporosinus acidiphilus DSM22704T.</title>
        <authorList>
            <person name="Pester M."/>
            <person name="Brambilla E."/>
            <person name="Alazard D."/>
            <person name="Rattei T."/>
            <person name="Weinmaier T."/>
            <person name="Han J."/>
            <person name="Lucas S."/>
            <person name="Lapidus A."/>
            <person name="Cheng J.F."/>
            <person name="Goodwin L."/>
            <person name="Pitluck S."/>
            <person name="Peters L."/>
            <person name="Ovchinnikova G."/>
            <person name="Teshima H."/>
            <person name="Detter J.C."/>
            <person name="Han C.S."/>
            <person name="Tapia R."/>
            <person name="Land M.L."/>
            <person name="Hauser L."/>
            <person name="Kyrpides N.C."/>
            <person name="Ivanova N.N."/>
            <person name="Pagani I."/>
            <person name="Huntmann M."/>
            <person name="Wei C.L."/>
            <person name="Davenport K.W."/>
            <person name="Daligault H."/>
            <person name="Chain P.S."/>
            <person name="Chen A."/>
            <person name="Mavromatis K."/>
            <person name="Markowitz V."/>
            <person name="Szeto E."/>
            <person name="Mikhailova N."/>
            <person name="Pati A."/>
            <person name="Wagner M."/>
            <person name="Woyke T."/>
            <person name="Ollivier B."/>
            <person name="Klenk H.P."/>
            <person name="Spring S."/>
            <person name="Loy A."/>
        </authorList>
    </citation>
    <scope>NUCLEOTIDE SEQUENCE [LARGE SCALE GENOMIC DNA]</scope>
    <source>
        <strain evidence="3">ATCC 19365 / DSM 765 / NCIMB 8382 / VKM B-1628</strain>
    </source>
</reference>
<name>G7W9R3_DESOD</name>
<accession>G7W9R3</accession>